<dbReference type="NCBIfam" id="TIGR02315">
    <property type="entry name" value="ABC_phnC"/>
    <property type="match status" value="1"/>
</dbReference>
<evidence type="ECO:0000256" key="6">
    <source>
        <dbReference type="ARBA" id="ARBA00023136"/>
    </source>
</evidence>
<dbReference type="SMART" id="SM00382">
    <property type="entry name" value="AAA"/>
    <property type="match status" value="1"/>
</dbReference>
<dbReference type="PROSITE" id="PS00211">
    <property type="entry name" value="ABC_TRANSPORTER_1"/>
    <property type="match status" value="1"/>
</dbReference>
<dbReference type="GO" id="GO:0016020">
    <property type="term" value="C:membrane"/>
    <property type="evidence" value="ECO:0007669"/>
    <property type="project" value="InterPro"/>
</dbReference>
<dbReference type="Proteomes" id="UP000294309">
    <property type="component" value="Chromosome"/>
</dbReference>
<gene>
    <name evidence="8" type="primary">phnC</name>
    <name evidence="8" type="ORF">SGLAD_v1c06660</name>
</gene>
<dbReference type="PANTHER" id="PTHR43166">
    <property type="entry name" value="AMINO ACID IMPORT ATP-BINDING PROTEIN"/>
    <property type="match status" value="1"/>
</dbReference>
<dbReference type="GO" id="GO:0005524">
    <property type="term" value="F:ATP binding"/>
    <property type="evidence" value="ECO:0007669"/>
    <property type="project" value="UniProtKB-KW"/>
</dbReference>
<dbReference type="Pfam" id="PF00005">
    <property type="entry name" value="ABC_tran"/>
    <property type="match status" value="1"/>
</dbReference>
<keyword evidence="3" id="KW-0547">Nucleotide-binding</keyword>
<proteinExistence type="predicted"/>
<dbReference type="Gene3D" id="3.40.50.300">
    <property type="entry name" value="P-loop containing nucleotide triphosphate hydrolases"/>
    <property type="match status" value="1"/>
</dbReference>
<evidence type="ECO:0000256" key="3">
    <source>
        <dbReference type="ARBA" id="ARBA00022741"/>
    </source>
</evidence>
<dbReference type="AlphaFoldDB" id="A0A4P7AHE6"/>
<reference evidence="8 9" key="1">
    <citation type="submission" date="2019-03" db="EMBL/GenBank/DDBJ databases">
        <title>Complete genome sequence of Spiroplasma gladiatoris TG-1 (DSM 22552).</title>
        <authorList>
            <person name="Lin Y.-C."/>
            <person name="Chou L."/>
            <person name="Kuo C.-H."/>
        </authorList>
    </citation>
    <scope>NUCLEOTIDE SEQUENCE [LARGE SCALE GENOMIC DNA]</scope>
    <source>
        <strain evidence="8 9">TG-1</strain>
    </source>
</reference>
<dbReference type="InterPro" id="IPR003593">
    <property type="entry name" value="AAA+_ATPase"/>
</dbReference>
<dbReference type="PROSITE" id="PS50893">
    <property type="entry name" value="ABC_TRANSPORTER_2"/>
    <property type="match status" value="1"/>
</dbReference>
<keyword evidence="9" id="KW-1185">Reference proteome</keyword>
<keyword evidence="4 8" id="KW-0067">ATP-binding</keyword>
<evidence type="ECO:0000256" key="4">
    <source>
        <dbReference type="ARBA" id="ARBA00022840"/>
    </source>
</evidence>
<keyword evidence="2" id="KW-1003">Cell membrane</keyword>
<sequence>MINFNNVNKVWSNGNHALKDINLKINKGEFVAIVGSSGAGKTTLIKTLNKLVSINSGDIQIKFDDINYDLNLIKGKVLRTYRKKVGLMSQEYNNIETQTTIRNVLNARVSKMNFFMSFFGIFKKADKEIALKNLKKLNLLEYAFVRVENLSGGQQQRVALARTLAQEPRLIIADEPVSALDPMLANQVMKDFLKINQEDKITILINIHHIDLAMKYAKRIIGLKNGEVVFDGLANQITKEDLKNIYGDNYDGE</sequence>
<evidence type="ECO:0000256" key="2">
    <source>
        <dbReference type="ARBA" id="ARBA00022475"/>
    </source>
</evidence>
<dbReference type="KEGG" id="sgq:SGLAD_v1c06660"/>
<dbReference type="GO" id="GO:0016887">
    <property type="term" value="F:ATP hydrolysis activity"/>
    <property type="evidence" value="ECO:0007669"/>
    <property type="project" value="InterPro"/>
</dbReference>
<keyword evidence="1" id="KW-0813">Transport</keyword>
<evidence type="ECO:0000256" key="1">
    <source>
        <dbReference type="ARBA" id="ARBA00022448"/>
    </source>
</evidence>
<evidence type="ECO:0000259" key="7">
    <source>
        <dbReference type="PROSITE" id="PS50893"/>
    </source>
</evidence>
<keyword evidence="6" id="KW-0472">Membrane</keyword>
<feature type="domain" description="ABC transporter" evidence="7">
    <location>
        <begin position="2"/>
        <end position="250"/>
    </location>
</feature>
<evidence type="ECO:0000256" key="5">
    <source>
        <dbReference type="ARBA" id="ARBA00022967"/>
    </source>
</evidence>
<dbReference type="InterPro" id="IPR012693">
    <property type="entry name" value="ABC_transpr_PhnC"/>
</dbReference>
<keyword evidence="5" id="KW-1278">Translocase</keyword>
<dbReference type="InterPro" id="IPR027417">
    <property type="entry name" value="P-loop_NTPase"/>
</dbReference>
<dbReference type="EMBL" id="CP038013">
    <property type="protein sequence ID" value="QBQ07865.1"/>
    <property type="molecule type" value="Genomic_DNA"/>
</dbReference>
<dbReference type="GO" id="GO:0015416">
    <property type="term" value="F:ABC-type phosphonate transporter activity"/>
    <property type="evidence" value="ECO:0007669"/>
    <property type="project" value="InterPro"/>
</dbReference>
<name>A0A4P7AHE6_9MOLU</name>
<dbReference type="CDD" id="cd03256">
    <property type="entry name" value="ABC_PhnC_transporter"/>
    <property type="match status" value="1"/>
</dbReference>
<dbReference type="RefSeq" id="WP_134297645.1">
    <property type="nucleotide sequence ID" value="NZ_CP038013.1"/>
</dbReference>
<dbReference type="PANTHER" id="PTHR43166:SF6">
    <property type="entry name" value="PHOSPHONATES IMPORT ATP-BINDING PROTEIN PHNC"/>
    <property type="match status" value="1"/>
</dbReference>
<dbReference type="OrthoDB" id="389713at2"/>
<dbReference type="InterPro" id="IPR003439">
    <property type="entry name" value="ABC_transporter-like_ATP-bd"/>
</dbReference>
<evidence type="ECO:0000313" key="9">
    <source>
        <dbReference type="Proteomes" id="UP000294309"/>
    </source>
</evidence>
<evidence type="ECO:0000313" key="8">
    <source>
        <dbReference type="EMBL" id="QBQ07865.1"/>
    </source>
</evidence>
<accession>A0A4P7AHE6</accession>
<dbReference type="SUPFAM" id="SSF52540">
    <property type="entry name" value="P-loop containing nucleoside triphosphate hydrolases"/>
    <property type="match status" value="1"/>
</dbReference>
<organism evidence="8 9">
    <name type="scientific">Spiroplasma gladiatoris</name>
    <dbReference type="NCBI Taxonomy" id="2143"/>
    <lineage>
        <taxon>Bacteria</taxon>
        <taxon>Bacillati</taxon>
        <taxon>Mycoplasmatota</taxon>
        <taxon>Mollicutes</taxon>
        <taxon>Entomoplasmatales</taxon>
        <taxon>Spiroplasmataceae</taxon>
        <taxon>Spiroplasma</taxon>
    </lineage>
</organism>
<dbReference type="InterPro" id="IPR050086">
    <property type="entry name" value="MetN_ABC_transporter-like"/>
</dbReference>
<dbReference type="InterPro" id="IPR017871">
    <property type="entry name" value="ABC_transporter-like_CS"/>
</dbReference>
<protein>
    <submittedName>
        <fullName evidence="8">Phosphonate transport system ATP-binding protein</fullName>
    </submittedName>
</protein>